<dbReference type="EMBL" id="LT670849">
    <property type="protein sequence ID" value="SHN66646.1"/>
    <property type="molecule type" value="Genomic_DNA"/>
</dbReference>
<organism evidence="2 3">
    <name type="scientific">Bradyrhizobium erythrophlei</name>
    <dbReference type="NCBI Taxonomy" id="1437360"/>
    <lineage>
        <taxon>Bacteria</taxon>
        <taxon>Pseudomonadati</taxon>
        <taxon>Pseudomonadota</taxon>
        <taxon>Alphaproteobacteria</taxon>
        <taxon>Hyphomicrobiales</taxon>
        <taxon>Nitrobacteraceae</taxon>
        <taxon>Bradyrhizobium</taxon>
    </lineage>
</organism>
<feature type="region of interest" description="Disordered" evidence="1">
    <location>
        <begin position="56"/>
        <end position="176"/>
    </location>
</feature>
<evidence type="ECO:0000313" key="2">
    <source>
        <dbReference type="EMBL" id="SHN66646.1"/>
    </source>
</evidence>
<sequence length="176" mass="20096">MSRATQAITRPLCINHIESAGKRRLQQSGKYRVNKNDEEIPVSSGVIRRVDVAVVNEGQNPTTRHHRACPGDPRLSPQRSQDVDARHPSPPRLRRATNSLGRRSFSEGGKAGHDVVERIRLRLRPGSQRPCRARPAPPRDARSARGRASRKHSRARPDGRTRRRQDRRRARRRCRP</sequence>
<feature type="compositionally biased region" description="Basic residues" evidence="1">
    <location>
        <begin position="144"/>
        <end position="154"/>
    </location>
</feature>
<reference evidence="3" key="1">
    <citation type="submission" date="2016-11" db="EMBL/GenBank/DDBJ databases">
        <authorList>
            <person name="Varghese N."/>
            <person name="Submissions S."/>
        </authorList>
    </citation>
    <scope>NUCLEOTIDE SEQUENCE [LARGE SCALE GENOMIC DNA]</scope>
    <source>
        <strain evidence="3">GAS401</strain>
    </source>
</reference>
<accession>A0A1M7T7F0</accession>
<feature type="compositionally biased region" description="Basic and acidic residues" evidence="1">
    <location>
        <begin position="110"/>
        <end position="120"/>
    </location>
</feature>
<gene>
    <name evidence="2" type="ORF">SAMN05444170_1033</name>
</gene>
<dbReference type="Proteomes" id="UP000184096">
    <property type="component" value="Chromosome I"/>
</dbReference>
<name>A0A1M7T7F0_9BRAD</name>
<evidence type="ECO:0000313" key="3">
    <source>
        <dbReference type="Proteomes" id="UP000184096"/>
    </source>
</evidence>
<dbReference type="AlphaFoldDB" id="A0A1M7T7F0"/>
<evidence type="ECO:0000256" key="1">
    <source>
        <dbReference type="SAM" id="MobiDB-lite"/>
    </source>
</evidence>
<feature type="compositionally biased region" description="Basic residues" evidence="1">
    <location>
        <begin position="161"/>
        <end position="176"/>
    </location>
</feature>
<keyword evidence="3" id="KW-1185">Reference proteome</keyword>
<protein>
    <submittedName>
        <fullName evidence="2">Uncharacterized protein</fullName>
    </submittedName>
</protein>
<proteinExistence type="predicted"/>